<dbReference type="PANTHER" id="PTHR30024:SF47">
    <property type="entry name" value="TAURINE-BINDING PERIPLASMIC PROTEIN"/>
    <property type="match status" value="1"/>
</dbReference>
<dbReference type="Pfam" id="PF13379">
    <property type="entry name" value="NMT1_2"/>
    <property type="match status" value="1"/>
</dbReference>
<keyword evidence="6" id="KW-1185">Reference proteome</keyword>
<feature type="chain" id="PRO_5039684608" evidence="4">
    <location>
        <begin position="22"/>
        <end position="325"/>
    </location>
</feature>
<dbReference type="PROSITE" id="PS51257">
    <property type="entry name" value="PROKAR_LIPOPROTEIN"/>
    <property type="match status" value="1"/>
</dbReference>
<evidence type="ECO:0000256" key="2">
    <source>
        <dbReference type="ARBA" id="ARBA00010742"/>
    </source>
</evidence>
<dbReference type="PANTHER" id="PTHR30024">
    <property type="entry name" value="ALIPHATIC SULFONATES-BINDING PROTEIN-RELATED"/>
    <property type="match status" value="1"/>
</dbReference>
<feature type="signal peptide" evidence="4">
    <location>
        <begin position="1"/>
        <end position="21"/>
    </location>
</feature>
<dbReference type="STRING" id="68170.GCA_000974445_03010"/>
<dbReference type="SUPFAM" id="SSF53850">
    <property type="entry name" value="Periplasmic binding protein-like II"/>
    <property type="match status" value="1"/>
</dbReference>
<dbReference type="OrthoDB" id="8892982at2"/>
<dbReference type="GO" id="GO:0042597">
    <property type="term" value="C:periplasmic space"/>
    <property type="evidence" value="ECO:0007669"/>
    <property type="project" value="UniProtKB-SubCell"/>
</dbReference>
<accession>A0A0F0H2I7</accession>
<gene>
    <name evidence="5" type="ORF">UK23_18815</name>
</gene>
<dbReference type="Proteomes" id="UP000033393">
    <property type="component" value="Unassembled WGS sequence"/>
</dbReference>
<dbReference type="RefSeq" id="WP_045312873.1">
    <property type="nucleotide sequence ID" value="NZ_JYJG01000122.1"/>
</dbReference>
<protein>
    <submittedName>
        <fullName evidence="5">Nitrate ABC transporter substrate-binding protein</fullName>
    </submittedName>
</protein>
<comment type="similarity">
    <text evidence="2">Belongs to the bacterial solute-binding protein SsuA/TauA family.</text>
</comment>
<evidence type="ECO:0000313" key="5">
    <source>
        <dbReference type="EMBL" id="KJK47873.1"/>
    </source>
</evidence>
<name>A0A0F0H2I7_LENAE</name>
<sequence>MATRAKALRLAAVLITCVLTASCSLFGSSSNGGNADVERNILRIGVMPVVDVAPLRIALTEKLFEKAGLQVNLVTQPSEAEAIKQLDTTLDITWATHVSLFRSVAEGTELQLQGEAYQAGPNSMALVTSAASDYDDPGKKPQPTIAVSSETDIGALTTRAVLDTAAVEKQKIKFRPMPFGDMEKALKDGSVDAAFMIEPFITKAQRNIGAKILTDTARGPTLDFPLSGYAATKKFAEANPKTLKVFREVLREAQQRAQANKLAVQDSLTSYADVDQPTAALVSVGTFPLSLNPIRLQRVADMMDTEDVLSGRLDVQQLLPPGTTN</sequence>
<organism evidence="5 6">
    <name type="scientific">Lentzea aerocolonigenes</name>
    <name type="common">Lechevalieria aerocolonigenes</name>
    <name type="synonym">Saccharothrix aerocolonigenes</name>
    <dbReference type="NCBI Taxonomy" id="68170"/>
    <lineage>
        <taxon>Bacteria</taxon>
        <taxon>Bacillati</taxon>
        <taxon>Actinomycetota</taxon>
        <taxon>Actinomycetes</taxon>
        <taxon>Pseudonocardiales</taxon>
        <taxon>Pseudonocardiaceae</taxon>
        <taxon>Lentzea</taxon>
    </lineage>
</organism>
<comment type="subcellular location">
    <subcellularLocation>
        <location evidence="1">Periplasm</location>
    </subcellularLocation>
</comment>
<evidence type="ECO:0000256" key="1">
    <source>
        <dbReference type="ARBA" id="ARBA00004418"/>
    </source>
</evidence>
<dbReference type="Gene3D" id="3.40.190.10">
    <property type="entry name" value="Periplasmic binding protein-like II"/>
    <property type="match status" value="2"/>
</dbReference>
<dbReference type="eggNOG" id="COG0715">
    <property type="taxonomic scope" value="Bacteria"/>
</dbReference>
<evidence type="ECO:0000256" key="4">
    <source>
        <dbReference type="SAM" id="SignalP"/>
    </source>
</evidence>
<dbReference type="PATRIC" id="fig|68170.10.peg.4666"/>
<keyword evidence="3 4" id="KW-0732">Signal</keyword>
<comment type="caution">
    <text evidence="5">The sequence shown here is derived from an EMBL/GenBank/DDBJ whole genome shotgun (WGS) entry which is preliminary data.</text>
</comment>
<evidence type="ECO:0000313" key="6">
    <source>
        <dbReference type="Proteomes" id="UP000033393"/>
    </source>
</evidence>
<dbReference type="AlphaFoldDB" id="A0A0F0H2I7"/>
<dbReference type="EMBL" id="JYJG01000122">
    <property type="protein sequence ID" value="KJK47873.1"/>
    <property type="molecule type" value="Genomic_DNA"/>
</dbReference>
<proteinExistence type="inferred from homology"/>
<evidence type="ECO:0000256" key="3">
    <source>
        <dbReference type="ARBA" id="ARBA00022729"/>
    </source>
</evidence>
<reference evidence="5 6" key="1">
    <citation type="submission" date="2015-02" db="EMBL/GenBank/DDBJ databases">
        <authorList>
            <person name="Ju K.-S."/>
            <person name="Doroghazi J.R."/>
            <person name="Metcalf W."/>
        </authorList>
    </citation>
    <scope>NUCLEOTIDE SEQUENCE [LARGE SCALE GENOMIC DNA]</scope>
    <source>
        <strain evidence="5 6">NRRL B-16140</strain>
    </source>
</reference>